<feature type="domain" description="RCK N-terminal" evidence="11">
    <location>
        <begin position="413"/>
        <end position="530"/>
    </location>
</feature>
<feature type="transmembrane region" description="Helical" evidence="10">
    <location>
        <begin position="6"/>
        <end position="25"/>
    </location>
</feature>
<dbReference type="KEGG" id="ovb:NB640_04185"/>
<protein>
    <submittedName>
        <fullName evidence="13">Cation:proton antiporter</fullName>
    </submittedName>
</protein>
<feature type="transmembrane region" description="Helical" evidence="10">
    <location>
        <begin position="60"/>
        <end position="81"/>
    </location>
</feature>
<dbReference type="AlphaFoldDB" id="A0A9E9M0D2"/>
<dbReference type="Gene3D" id="3.30.70.1450">
    <property type="entry name" value="Regulator of K+ conductance, C-terminal domain"/>
    <property type="match status" value="1"/>
</dbReference>
<dbReference type="InterPro" id="IPR036721">
    <property type="entry name" value="RCK_C_sf"/>
</dbReference>
<evidence type="ECO:0000256" key="7">
    <source>
        <dbReference type="ARBA" id="ARBA00022989"/>
    </source>
</evidence>
<dbReference type="Pfam" id="PF02254">
    <property type="entry name" value="TrkA_N"/>
    <property type="match status" value="1"/>
</dbReference>
<feature type="transmembrane region" description="Helical" evidence="10">
    <location>
        <begin position="223"/>
        <end position="238"/>
    </location>
</feature>
<dbReference type="GO" id="GO:1902600">
    <property type="term" value="P:proton transmembrane transport"/>
    <property type="evidence" value="ECO:0007669"/>
    <property type="project" value="InterPro"/>
</dbReference>
<accession>A0A9E9M0D2</accession>
<feature type="transmembrane region" description="Helical" evidence="10">
    <location>
        <begin position="120"/>
        <end position="141"/>
    </location>
</feature>
<dbReference type="RefSeq" id="WP_269309918.1">
    <property type="nucleotide sequence ID" value="NZ_CP098242.1"/>
</dbReference>
<evidence type="ECO:0000256" key="10">
    <source>
        <dbReference type="SAM" id="Phobius"/>
    </source>
</evidence>
<comment type="subcellular location">
    <subcellularLocation>
        <location evidence="1">Membrane</location>
        <topology evidence="1">Multi-pass membrane protein</topology>
    </subcellularLocation>
</comment>
<keyword evidence="3" id="KW-0050">Antiport</keyword>
<dbReference type="InterPro" id="IPR006037">
    <property type="entry name" value="RCK_C"/>
</dbReference>
<keyword evidence="9 10" id="KW-0472">Membrane</keyword>
<sequence length="660" mass="72473">MQSSLSFVILMLGAAVLGVVVFRILQLPPILGYLTVGIIIGPHSTRLVSDAESLSGLAEYGVVFLMFSIGLEFSLPQLYAMRRLVFGLGLSQVVTTIAVTMAICLGCTYLFSAIDISWHAALALGGAIAMSSTAIVSKMLAEKLELESEHGRRIIGILLFQDLAVVVLLILVPTLANNPGNIWMVIGLALGKAILVMATILFFGQKLMSKWLSLVARRKSQELFMLNLLLITLGAAWITEHFGLSLELGAFMAGMLISETRYKHEVEADIKSFRDVLLGLYFITIGMLLNVRLVIAHWWAILLLIIALFVVKFVLIAWLTKMFGASRGVSIRTGLALAQVGEFGFVLLNQVGGLNMLEPWLVQVLLASMVLSMLTAPFIIAPSDRVVMKFSANEWMLQSLALTQLASSTMGTKQHVVIAGFGRTGQSVARLLSDEKIAYHALDLDLERVRRAEAAGEHVSYADATRRESLIAAGIHRASSLVITFANTHAALTIMHYAKELAPSLPVIVRSHDDTDFERLKEGGADEIVPEAIESSLVLTSHALLAAGIPIRRVMRRTQEARMERYVSLREYFHGESDASLVDEDTYRRLHSLRIPPESHAVGQTLRDLGLPSSNVEVTMVRRGKEKLETYADMKIEADDVLVLRGTSEGITLTEERLLK</sequence>
<evidence type="ECO:0000256" key="1">
    <source>
        <dbReference type="ARBA" id="ARBA00004141"/>
    </source>
</evidence>
<keyword evidence="7 10" id="KW-1133">Transmembrane helix</keyword>
<evidence type="ECO:0000256" key="9">
    <source>
        <dbReference type="ARBA" id="ARBA00023136"/>
    </source>
</evidence>
<dbReference type="EMBL" id="CP098242">
    <property type="protein sequence ID" value="WAW10852.1"/>
    <property type="molecule type" value="Genomic_DNA"/>
</dbReference>
<dbReference type="SUPFAM" id="SSF51735">
    <property type="entry name" value="NAD(P)-binding Rossmann-fold domains"/>
    <property type="match status" value="1"/>
</dbReference>
<evidence type="ECO:0000313" key="14">
    <source>
        <dbReference type="Proteomes" id="UP001156215"/>
    </source>
</evidence>
<dbReference type="InterPro" id="IPR006153">
    <property type="entry name" value="Cation/H_exchanger_TM"/>
</dbReference>
<feature type="transmembrane region" description="Helical" evidence="10">
    <location>
        <begin position="93"/>
        <end position="114"/>
    </location>
</feature>
<evidence type="ECO:0000256" key="5">
    <source>
        <dbReference type="ARBA" id="ARBA00022692"/>
    </source>
</evidence>
<dbReference type="InterPro" id="IPR036291">
    <property type="entry name" value="NAD(P)-bd_dom_sf"/>
</dbReference>
<dbReference type="GO" id="GO:0005886">
    <property type="term" value="C:plasma membrane"/>
    <property type="evidence" value="ECO:0007669"/>
    <property type="project" value="TreeGrafter"/>
</dbReference>
<dbReference type="GO" id="GO:0008324">
    <property type="term" value="F:monoatomic cation transmembrane transporter activity"/>
    <property type="evidence" value="ECO:0007669"/>
    <property type="project" value="InterPro"/>
</dbReference>
<evidence type="ECO:0000256" key="4">
    <source>
        <dbReference type="ARBA" id="ARBA00022538"/>
    </source>
</evidence>
<organism evidence="13 14">
    <name type="scientific">Oxalobacter vibrioformis</name>
    <dbReference type="NCBI Taxonomy" id="933080"/>
    <lineage>
        <taxon>Bacteria</taxon>
        <taxon>Pseudomonadati</taxon>
        <taxon>Pseudomonadota</taxon>
        <taxon>Betaproteobacteria</taxon>
        <taxon>Burkholderiales</taxon>
        <taxon>Oxalobacteraceae</taxon>
        <taxon>Oxalobacter</taxon>
    </lineage>
</organism>
<feature type="transmembrane region" description="Helical" evidence="10">
    <location>
        <begin position="272"/>
        <end position="291"/>
    </location>
</feature>
<evidence type="ECO:0000259" key="11">
    <source>
        <dbReference type="PROSITE" id="PS51201"/>
    </source>
</evidence>
<feature type="transmembrane region" description="Helical" evidence="10">
    <location>
        <begin position="297"/>
        <end position="319"/>
    </location>
</feature>
<dbReference type="Gene3D" id="3.40.50.720">
    <property type="entry name" value="NAD(P)-binding Rossmann-like Domain"/>
    <property type="match status" value="1"/>
</dbReference>
<keyword evidence="8" id="KW-0406">Ion transport</keyword>
<evidence type="ECO:0000256" key="3">
    <source>
        <dbReference type="ARBA" id="ARBA00022449"/>
    </source>
</evidence>
<dbReference type="PANTHER" id="PTHR46157">
    <property type="entry name" value="K(+) EFFLUX ANTIPORTER 3, CHLOROPLASTIC"/>
    <property type="match status" value="1"/>
</dbReference>
<dbReference type="PROSITE" id="PS51202">
    <property type="entry name" value="RCK_C"/>
    <property type="match status" value="1"/>
</dbReference>
<keyword evidence="5 10" id="KW-0812">Transmembrane</keyword>
<keyword evidence="14" id="KW-1185">Reference proteome</keyword>
<proteinExistence type="predicted"/>
<feature type="domain" description="RCK C-terminal" evidence="12">
    <location>
        <begin position="578"/>
        <end position="660"/>
    </location>
</feature>
<dbReference type="GO" id="GO:0006813">
    <property type="term" value="P:potassium ion transport"/>
    <property type="evidence" value="ECO:0007669"/>
    <property type="project" value="UniProtKB-KW"/>
</dbReference>
<feature type="transmembrane region" description="Helical" evidence="10">
    <location>
        <begin position="360"/>
        <end position="381"/>
    </location>
</feature>
<feature type="transmembrane region" description="Helical" evidence="10">
    <location>
        <begin position="331"/>
        <end position="348"/>
    </location>
</feature>
<evidence type="ECO:0000256" key="6">
    <source>
        <dbReference type="ARBA" id="ARBA00022958"/>
    </source>
</evidence>
<evidence type="ECO:0000313" key="13">
    <source>
        <dbReference type="EMBL" id="WAW10852.1"/>
    </source>
</evidence>
<dbReference type="GO" id="GO:0015297">
    <property type="term" value="F:antiporter activity"/>
    <property type="evidence" value="ECO:0007669"/>
    <property type="project" value="UniProtKB-KW"/>
</dbReference>
<dbReference type="InterPro" id="IPR003148">
    <property type="entry name" value="RCK_N"/>
</dbReference>
<dbReference type="Pfam" id="PF00999">
    <property type="entry name" value="Na_H_Exchanger"/>
    <property type="match status" value="1"/>
</dbReference>
<keyword evidence="4" id="KW-0633">Potassium transport</keyword>
<feature type="transmembrane region" description="Helical" evidence="10">
    <location>
        <begin position="182"/>
        <end position="203"/>
    </location>
</feature>
<dbReference type="Gene3D" id="1.20.1530.20">
    <property type="match status" value="1"/>
</dbReference>
<dbReference type="InterPro" id="IPR038770">
    <property type="entry name" value="Na+/solute_symporter_sf"/>
</dbReference>
<keyword evidence="6" id="KW-0630">Potassium</keyword>
<name>A0A9E9M0D2_9BURK</name>
<evidence type="ECO:0000256" key="2">
    <source>
        <dbReference type="ARBA" id="ARBA00022448"/>
    </source>
</evidence>
<dbReference type="Proteomes" id="UP001156215">
    <property type="component" value="Chromosome"/>
</dbReference>
<evidence type="ECO:0000259" key="12">
    <source>
        <dbReference type="PROSITE" id="PS51202"/>
    </source>
</evidence>
<dbReference type="Pfam" id="PF02080">
    <property type="entry name" value="TrkA_C"/>
    <property type="match status" value="1"/>
</dbReference>
<reference evidence="13" key="1">
    <citation type="journal article" date="2022" name="Front. Microbiol.">
        <title>New perspectives on an old grouping: The genomic and phenotypic variability of Oxalobacter formigenes and the implications for calcium oxalate stone prevention.</title>
        <authorList>
            <person name="Chmiel J.A."/>
            <person name="Carr C."/>
            <person name="Stuivenberg G.A."/>
            <person name="Venema R."/>
            <person name="Chanyi R.M."/>
            <person name="Al K.F."/>
            <person name="Giguere D."/>
            <person name="Say H."/>
            <person name="Akouris P.P."/>
            <person name="Dominguez Romero S.A."/>
            <person name="Kwong A."/>
            <person name="Tai V."/>
            <person name="Koval S.F."/>
            <person name="Razvi H."/>
            <person name="Bjazevic J."/>
            <person name="Burton J.P."/>
        </authorList>
    </citation>
    <scope>NUCLEOTIDE SEQUENCE</scope>
    <source>
        <strain evidence="13">WoOx3</strain>
    </source>
</reference>
<gene>
    <name evidence="13" type="ORF">NB640_04185</name>
</gene>
<feature type="transmembrane region" description="Helical" evidence="10">
    <location>
        <begin position="153"/>
        <end position="176"/>
    </location>
</feature>
<keyword evidence="2" id="KW-0813">Transport</keyword>
<evidence type="ECO:0000256" key="8">
    <source>
        <dbReference type="ARBA" id="ARBA00023065"/>
    </source>
</evidence>
<dbReference type="PANTHER" id="PTHR46157:SF4">
    <property type="entry name" value="K(+) EFFLUX ANTIPORTER 3, CHLOROPLASTIC"/>
    <property type="match status" value="1"/>
</dbReference>
<dbReference type="PROSITE" id="PS51201">
    <property type="entry name" value="RCK_N"/>
    <property type="match status" value="1"/>
</dbReference>
<dbReference type="SUPFAM" id="SSF116726">
    <property type="entry name" value="TrkA C-terminal domain-like"/>
    <property type="match status" value="1"/>
</dbReference>